<evidence type="ECO:0000259" key="2">
    <source>
        <dbReference type="SMART" id="SM00355"/>
    </source>
</evidence>
<dbReference type="EMBL" id="CAJNOK010000307">
    <property type="protein sequence ID" value="CAF0744018.1"/>
    <property type="molecule type" value="Genomic_DNA"/>
</dbReference>
<feature type="compositionally biased region" description="Low complexity" evidence="1">
    <location>
        <begin position="73"/>
        <end position="116"/>
    </location>
</feature>
<evidence type="ECO:0000313" key="3">
    <source>
        <dbReference type="EMBL" id="CAF0744018.1"/>
    </source>
</evidence>
<feature type="domain" description="C2H2-type" evidence="2">
    <location>
        <begin position="38"/>
        <end position="61"/>
    </location>
</feature>
<name>A0A8S2GJ52_9BILA</name>
<protein>
    <recommendedName>
        <fullName evidence="2">C2H2-type domain-containing protein</fullName>
    </recommendedName>
</protein>
<accession>A0A8S2GJ52</accession>
<dbReference type="SMART" id="SM00355">
    <property type="entry name" value="ZnF_C2H2"/>
    <property type="match status" value="2"/>
</dbReference>
<dbReference type="AlphaFoldDB" id="A0A8S2GJ52"/>
<feature type="region of interest" description="Disordered" evidence="1">
    <location>
        <begin position="65"/>
        <end position="116"/>
    </location>
</feature>
<dbReference type="Proteomes" id="UP000677228">
    <property type="component" value="Unassembled WGS sequence"/>
</dbReference>
<evidence type="ECO:0000256" key="1">
    <source>
        <dbReference type="SAM" id="MobiDB-lite"/>
    </source>
</evidence>
<evidence type="ECO:0000313" key="4">
    <source>
        <dbReference type="EMBL" id="CAF3521834.1"/>
    </source>
</evidence>
<dbReference type="InterPro" id="IPR013087">
    <property type="entry name" value="Znf_C2H2_type"/>
</dbReference>
<feature type="domain" description="C2H2-type" evidence="2">
    <location>
        <begin position="6"/>
        <end position="30"/>
    </location>
</feature>
<comment type="caution">
    <text evidence="4">The sequence shown here is derived from an EMBL/GenBank/DDBJ whole genome shotgun (WGS) entry which is preliminary data.</text>
</comment>
<organism evidence="4 5">
    <name type="scientific">Didymodactylos carnosus</name>
    <dbReference type="NCBI Taxonomy" id="1234261"/>
    <lineage>
        <taxon>Eukaryota</taxon>
        <taxon>Metazoa</taxon>
        <taxon>Spiralia</taxon>
        <taxon>Gnathifera</taxon>
        <taxon>Rotifera</taxon>
        <taxon>Eurotatoria</taxon>
        <taxon>Bdelloidea</taxon>
        <taxon>Philodinida</taxon>
        <taxon>Philodinidae</taxon>
        <taxon>Didymodactylos</taxon>
    </lineage>
</organism>
<evidence type="ECO:0000313" key="5">
    <source>
        <dbReference type="Proteomes" id="UP000682733"/>
    </source>
</evidence>
<proteinExistence type="predicted"/>
<gene>
    <name evidence="3" type="ORF">OVA965_LOCUS1615</name>
    <name evidence="4" type="ORF">TMI583_LOCUS1615</name>
</gene>
<sequence length="670" mass="76880">MPKHEYTCAECPSFVSYQLKRYVDHLNNTHGTAKTIYISCPICNSTLCNTRSFSNHVSQRHKVDFNDEDDDANNNNNNNSNNNINNNNNNNNNDNTNDEANMQFDNNNESLSDNDNLANDHANVNGINSEEKENYPTTLLIMKLLHLLLTLQSLYYISEAAITYIALNMANILEWILHHGEAVQDCVTFLRRMGSSNNRLKAAETYFGYSSPKNDMTRIALPNNKLVNIKWSYMSFLDNLIQFVKLPEVQDDLGRPAPSNYPVMMDVTDGEFARLHPLFKNHDFLKIELNSDDLNITNAISHKVHKCFFLYWTLLNLRREHRSGQVAKRLVAVCDSAALKYNLLAQVLDDFLHGVTKLCSTGIRVMINGVEKVYYGALFFTVGDYPAQQQLHGRKESVSAKRFCPCCDVSSDNYIDSIDQVPSHYSIEQYEQACTIIESMTTANNPSMLEFWRKFYGINVRSIFYNSLNFDPTIQVLFDPMHVLLQRVCKFHLNVFLDYCRRNNVFTIDEFCHEVNTFEYDINESSYKPHLSIKLEDVAAQIGGDELHADIDAWGLSPETTHTAKTCKINEICYSIGTVLCTSSQYLTHAPQLAQIVYIFIIGDNTVFGIRFLKTVNYDEYLRAFKVQGRERFGTMAAADLKYVWSLKMVNIHNTGYVALRPYERLFLQN</sequence>
<reference evidence="4" key="1">
    <citation type="submission" date="2021-02" db="EMBL/GenBank/DDBJ databases">
        <authorList>
            <person name="Nowell W R."/>
        </authorList>
    </citation>
    <scope>NUCLEOTIDE SEQUENCE</scope>
</reference>
<dbReference type="Proteomes" id="UP000682733">
    <property type="component" value="Unassembled WGS sequence"/>
</dbReference>
<dbReference type="EMBL" id="CAJOBA010000307">
    <property type="protein sequence ID" value="CAF3521834.1"/>
    <property type="molecule type" value="Genomic_DNA"/>
</dbReference>